<evidence type="ECO:0000313" key="1">
    <source>
        <dbReference type="EMBL" id="CAG5079788.1"/>
    </source>
</evidence>
<protein>
    <submittedName>
        <fullName evidence="1">Oidioi.mRNA.OKI2018_I69.PAR.g9370.t1.cds</fullName>
    </submittedName>
</protein>
<dbReference type="Proteomes" id="UP001158576">
    <property type="component" value="Chromosome PAR"/>
</dbReference>
<dbReference type="InterPro" id="IPR052058">
    <property type="entry name" value="Alcohol_O-acetyltransferase"/>
</dbReference>
<dbReference type="PANTHER" id="PTHR28037:SF1">
    <property type="entry name" value="ALCOHOL O-ACETYLTRANSFERASE 1-RELATED"/>
    <property type="match status" value="1"/>
</dbReference>
<organism evidence="1 2">
    <name type="scientific">Oikopleura dioica</name>
    <name type="common">Tunicate</name>
    <dbReference type="NCBI Taxonomy" id="34765"/>
    <lineage>
        <taxon>Eukaryota</taxon>
        <taxon>Metazoa</taxon>
        <taxon>Chordata</taxon>
        <taxon>Tunicata</taxon>
        <taxon>Appendicularia</taxon>
        <taxon>Copelata</taxon>
        <taxon>Oikopleuridae</taxon>
        <taxon>Oikopleura</taxon>
    </lineage>
</organism>
<dbReference type="SUPFAM" id="SSF52777">
    <property type="entry name" value="CoA-dependent acyltransferases"/>
    <property type="match status" value="2"/>
</dbReference>
<dbReference type="PANTHER" id="PTHR28037">
    <property type="entry name" value="ALCOHOL O-ACETYLTRANSFERASE 1-RELATED"/>
    <property type="match status" value="1"/>
</dbReference>
<dbReference type="EMBL" id="OU015568">
    <property type="protein sequence ID" value="CAG5079788.1"/>
    <property type="molecule type" value="Genomic_DNA"/>
</dbReference>
<keyword evidence="2" id="KW-1185">Reference proteome</keyword>
<reference evidence="1 2" key="1">
    <citation type="submission" date="2021-04" db="EMBL/GenBank/DDBJ databases">
        <authorList>
            <person name="Bliznina A."/>
        </authorList>
    </citation>
    <scope>NUCLEOTIDE SEQUENCE [LARGE SCALE GENOMIC DNA]</scope>
</reference>
<dbReference type="Gene3D" id="3.30.559.30">
    <property type="entry name" value="Nonribosomal peptide synthetase, condensation domain"/>
    <property type="match status" value="1"/>
</dbReference>
<gene>
    <name evidence="1" type="ORF">OKIOD_LOCUS928</name>
</gene>
<dbReference type="Gene3D" id="3.30.559.10">
    <property type="entry name" value="Chloramphenicol acetyltransferase-like domain"/>
    <property type="match status" value="1"/>
</dbReference>
<name>A0ABN7RKC8_OIKDI</name>
<proteinExistence type="predicted"/>
<accession>A0ABN7RKC8</accession>
<dbReference type="InterPro" id="IPR023213">
    <property type="entry name" value="CAT-like_dom_sf"/>
</dbReference>
<evidence type="ECO:0000313" key="2">
    <source>
        <dbReference type="Proteomes" id="UP001158576"/>
    </source>
</evidence>
<sequence length="459" mass="52473">MSCGCLFGSCIRAICCCGNKSCRDEVGIEFFMNAEDVSVSHAAIIELHSPLDRTTISQAWEKAKMKNPFLHAKWVAGFIKKRLVILRIIMPETTTSSLENVPVNKSLPKFIKCSESSFEEEFQKTVQNKVQFSELIVCDAGLTIQIIVVTPHSLADGTSMMLILHDILTFYEKPHLSQPLVTEYPTAAQYLSPKLDPKKVEEFKKRVTAEKGAYRNVVPHTPFKNKRPKHVPTKVTLGKGTPEASKKLLAFCRKNGITIGTYLFAAFSFINSKITKSHSKDLRFGVDYNLRDRFPKKLGNTTVACYISENAYQPNAELEETLVQVATRAKRDINEAIENQEPFMLKVLIGMFIKDEKGFLPPEQNYTNSSVNFSNVGRYKFDTKYEFGEIREMYCSGFSWELYEYTFLFQTTDRLCLTITHMDKELYNETAKQYVDGFLELTENPEKYEFETLRSYANL</sequence>